<organism evidence="2 3">
    <name type="scientific">Ranitomeya imitator</name>
    <name type="common">mimic poison frog</name>
    <dbReference type="NCBI Taxonomy" id="111125"/>
    <lineage>
        <taxon>Eukaryota</taxon>
        <taxon>Metazoa</taxon>
        <taxon>Chordata</taxon>
        <taxon>Craniata</taxon>
        <taxon>Vertebrata</taxon>
        <taxon>Euteleostomi</taxon>
        <taxon>Amphibia</taxon>
        <taxon>Batrachia</taxon>
        <taxon>Anura</taxon>
        <taxon>Neobatrachia</taxon>
        <taxon>Hyloidea</taxon>
        <taxon>Dendrobatidae</taxon>
        <taxon>Dendrobatinae</taxon>
        <taxon>Ranitomeya</taxon>
    </lineage>
</organism>
<feature type="compositionally biased region" description="Basic and acidic residues" evidence="1">
    <location>
        <begin position="177"/>
        <end position="192"/>
    </location>
</feature>
<keyword evidence="3" id="KW-1185">Reference proteome</keyword>
<feature type="region of interest" description="Disordered" evidence="1">
    <location>
        <begin position="170"/>
        <end position="192"/>
    </location>
</feature>
<sequence>MAHLARKVNQVMRVMLGLMDLQVNGAVKESVDLLGYLVYEDPEEIRQKKPKTAKCSEYCRKLMSGPGRRCGRETMGQDDASLDREIQAKLETKAEMDLWVLLVIQLCPSLIGRGNLYDIIVAMATIMTSSSLCPLLIGRGLAASTNQRRGISTSMLCRSLIGRGLTASTNQRAGISKTDRQTDRQTDRRKTP</sequence>
<reference evidence="2" key="1">
    <citation type="submission" date="2023-07" db="EMBL/GenBank/DDBJ databases">
        <authorList>
            <person name="Stuckert A."/>
        </authorList>
    </citation>
    <scope>NUCLEOTIDE SEQUENCE</scope>
</reference>
<evidence type="ECO:0000313" key="2">
    <source>
        <dbReference type="EMBL" id="CAJ0955042.1"/>
    </source>
</evidence>
<proteinExistence type="predicted"/>
<gene>
    <name evidence="2" type="ORF">RIMI_LOCUS14983775</name>
</gene>
<dbReference type="EMBL" id="CAUEEQ010039607">
    <property type="protein sequence ID" value="CAJ0955042.1"/>
    <property type="molecule type" value="Genomic_DNA"/>
</dbReference>
<comment type="caution">
    <text evidence="2">The sequence shown here is derived from an EMBL/GenBank/DDBJ whole genome shotgun (WGS) entry which is preliminary data.</text>
</comment>
<evidence type="ECO:0000256" key="1">
    <source>
        <dbReference type="SAM" id="MobiDB-lite"/>
    </source>
</evidence>
<dbReference type="Proteomes" id="UP001176940">
    <property type="component" value="Unassembled WGS sequence"/>
</dbReference>
<name>A0ABN9M0K9_9NEOB</name>
<evidence type="ECO:0000313" key="3">
    <source>
        <dbReference type="Proteomes" id="UP001176940"/>
    </source>
</evidence>
<protein>
    <submittedName>
        <fullName evidence="2">Uncharacterized protein</fullName>
    </submittedName>
</protein>
<accession>A0ABN9M0K9</accession>